<dbReference type="EMBL" id="CP114014">
    <property type="protein sequence ID" value="XAY07016.1"/>
    <property type="molecule type" value="Genomic_DNA"/>
</dbReference>
<evidence type="ECO:0000313" key="11">
    <source>
        <dbReference type="EMBL" id="XAY07016.1"/>
    </source>
</evidence>
<dbReference type="AlphaFoldDB" id="A0AAU7AZ33"/>
<reference evidence="11" key="1">
    <citation type="submission" date="2022-12" db="EMBL/GenBank/DDBJ databases">
        <title>Paraconexibacter alkalitolerans sp. nov. and Baekduia alba sp. nov., isolated from soil and emended description of the genera Paraconexibacter (Chun et al., 2020) and Baekduia (An et al., 2020).</title>
        <authorList>
            <person name="Vieira S."/>
            <person name="Huber K.J."/>
            <person name="Geppert A."/>
            <person name="Wolf J."/>
            <person name="Neumann-Schaal M."/>
            <person name="Muesken M."/>
            <person name="Overmann J."/>
        </authorList>
    </citation>
    <scope>NUCLEOTIDE SEQUENCE</scope>
    <source>
        <strain evidence="11">AEG42_29</strain>
    </source>
</reference>
<dbReference type="SUPFAM" id="SSF51419">
    <property type="entry name" value="PLP-binding barrel"/>
    <property type="match status" value="1"/>
</dbReference>
<comment type="catalytic activity">
    <reaction evidence="5 8">
        <text>meso-2,6-diaminopimelate + H(+) = L-lysine + CO2</text>
        <dbReference type="Rhea" id="RHEA:15101"/>
        <dbReference type="ChEBI" id="CHEBI:15378"/>
        <dbReference type="ChEBI" id="CHEBI:16526"/>
        <dbReference type="ChEBI" id="CHEBI:32551"/>
        <dbReference type="ChEBI" id="CHEBI:57791"/>
        <dbReference type="EC" id="4.1.1.20"/>
    </reaction>
</comment>
<feature type="binding site" evidence="5">
    <location>
        <position position="248"/>
    </location>
    <ligand>
        <name>pyridoxal 5'-phosphate</name>
        <dbReference type="ChEBI" id="CHEBI:597326"/>
    </ligand>
</feature>
<feature type="binding site" evidence="5">
    <location>
        <position position="389"/>
    </location>
    <ligand>
        <name>substrate</name>
    </ligand>
</feature>
<feature type="active site" description="Proton donor" evidence="7">
    <location>
        <position position="360"/>
    </location>
</feature>
<keyword evidence="2 5" id="KW-0210">Decarboxylase</keyword>
<dbReference type="PRINTS" id="PR01181">
    <property type="entry name" value="DAPDCRBXLASE"/>
</dbReference>
<evidence type="ECO:0000256" key="5">
    <source>
        <dbReference type="HAMAP-Rule" id="MF_02120"/>
    </source>
</evidence>
<evidence type="ECO:0000256" key="6">
    <source>
        <dbReference type="NCBIfam" id="TIGR01048"/>
    </source>
</evidence>
<evidence type="ECO:0000256" key="1">
    <source>
        <dbReference type="ARBA" id="ARBA00001933"/>
    </source>
</evidence>
<dbReference type="PANTHER" id="PTHR43727">
    <property type="entry name" value="DIAMINOPIMELATE DECARBOXYLASE"/>
    <property type="match status" value="1"/>
</dbReference>
<dbReference type="KEGG" id="parq:DSM112329_03894"/>
<dbReference type="InterPro" id="IPR000183">
    <property type="entry name" value="Orn/DAP/Arg_de-COase"/>
</dbReference>
<feature type="binding site" evidence="5">
    <location>
        <position position="361"/>
    </location>
    <ligand>
        <name>substrate</name>
    </ligand>
</feature>
<protein>
    <recommendedName>
        <fullName evidence="5 6">Diaminopimelate decarboxylase</fullName>
        <shortName evidence="5">DAP decarboxylase</shortName>
        <shortName evidence="5">DAPDC</shortName>
        <ecNumber evidence="5 6">4.1.1.20</ecNumber>
    </recommendedName>
</protein>
<dbReference type="Pfam" id="PF00278">
    <property type="entry name" value="Orn_DAP_Arg_deC"/>
    <property type="match status" value="1"/>
</dbReference>
<proteinExistence type="inferred from homology"/>
<dbReference type="HAMAP" id="MF_02120">
    <property type="entry name" value="LysA"/>
    <property type="match status" value="1"/>
</dbReference>
<dbReference type="Gene3D" id="3.20.20.10">
    <property type="entry name" value="Alanine racemase"/>
    <property type="match status" value="1"/>
</dbReference>
<feature type="domain" description="Orn/DAP/Arg decarboxylase 2 C-terminal" evidence="9">
    <location>
        <begin position="295"/>
        <end position="387"/>
    </location>
</feature>
<evidence type="ECO:0000256" key="8">
    <source>
        <dbReference type="RuleBase" id="RU003738"/>
    </source>
</evidence>
<keyword evidence="3 5" id="KW-0663">Pyridoxal phosphate</keyword>
<dbReference type="NCBIfam" id="TIGR01048">
    <property type="entry name" value="lysA"/>
    <property type="match status" value="1"/>
</dbReference>
<dbReference type="SUPFAM" id="SSF50621">
    <property type="entry name" value="Alanine racemase C-terminal domain-like"/>
    <property type="match status" value="1"/>
</dbReference>
<comment type="pathway">
    <text evidence="5 8">Amino-acid biosynthesis; L-lysine biosynthesis via DAP pathway; L-lysine from DL-2,6-diaminopimelate: step 1/1.</text>
</comment>
<evidence type="ECO:0000256" key="4">
    <source>
        <dbReference type="ARBA" id="ARBA00023239"/>
    </source>
</evidence>
<dbReference type="InterPro" id="IPR022643">
    <property type="entry name" value="De-COase2_C"/>
</dbReference>
<feature type="binding site" evidence="5">
    <location>
        <begin position="287"/>
        <end position="290"/>
    </location>
    <ligand>
        <name>pyridoxal 5'-phosphate</name>
        <dbReference type="ChEBI" id="CHEBI:597326"/>
    </ligand>
</feature>
<dbReference type="FunFam" id="3.20.20.10:FF:000003">
    <property type="entry name" value="Diaminopimelate decarboxylase"/>
    <property type="match status" value="1"/>
</dbReference>
<evidence type="ECO:0000256" key="2">
    <source>
        <dbReference type="ARBA" id="ARBA00022793"/>
    </source>
</evidence>
<evidence type="ECO:0000256" key="7">
    <source>
        <dbReference type="PIRSR" id="PIRSR600183-50"/>
    </source>
</evidence>
<comment type="cofactor">
    <cofactor evidence="1 5 7 8">
        <name>pyridoxal 5'-phosphate</name>
        <dbReference type="ChEBI" id="CHEBI:597326"/>
    </cofactor>
</comment>
<dbReference type="CDD" id="cd06828">
    <property type="entry name" value="PLPDE_III_DapDC"/>
    <property type="match status" value="1"/>
</dbReference>
<dbReference type="GO" id="GO:0008836">
    <property type="term" value="F:diaminopimelate decarboxylase activity"/>
    <property type="evidence" value="ECO:0007669"/>
    <property type="project" value="UniProtKB-UniRule"/>
</dbReference>
<keyword evidence="4 5" id="KW-0456">Lyase</keyword>
<gene>
    <name evidence="5 11" type="primary">lysA</name>
    <name evidence="11" type="ORF">DSM112329_03894</name>
</gene>
<name>A0AAU7AZ33_9ACTN</name>
<sequence>MPAVHLDPALAAIYPLGSELDARGRLQIGGCDALDLAREFGTPAYFVVEDDLRTRAQHFVAAFRAASPTAEVVFASKAFPCTAVYRVLAEEGIGCDVASGGELASALRGGFAPEHIHLHGNAKSEEELAFAVETGIGAIVVDNDDEITRLIRVLAQRDARQTVLIRVAPGVSPDTHPSISTGGPNTKFGFNVDAARDAIARLEAEERIDLEGIHFHIGSQIMELAPFGAALRAVCELGDFPTYNLGGGLGVQYTTDGVEPPTVEEYAAAKVKQVHDIFGPGKKVIDEPGRALTARSTVTLYTVQSVKQNVLNWVAVDGGMSDNLRPMLYDARYEIDVADRFVGNEPAGDDVVAHVTGKHCESGDLLVKDARLNAPRAGDVLVTPVTGAYGHAMANTYNGSPRPPVIFVKDGDARVVVRRETREDLFARDV</sequence>
<accession>A0AAU7AZ33</accession>
<comment type="subunit">
    <text evidence="5">Homodimer.</text>
</comment>
<feature type="modified residue" description="N6-(pyridoxal phosphate)lysine" evidence="5 7">
    <location>
        <position position="77"/>
    </location>
</feature>
<feature type="binding site" evidence="5">
    <location>
        <position position="325"/>
    </location>
    <ligand>
        <name>substrate</name>
    </ligand>
</feature>
<comment type="similarity">
    <text evidence="5">Belongs to the Orn/Lys/Arg decarboxylase class-II family. LysA subfamily.</text>
</comment>
<dbReference type="InterPro" id="IPR009006">
    <property type="entry name" value="Ala_racemase/Decarboxylase_C"/>
</dbReference>
<feature type="binding site" evidence="5">
    <location>
        <position position="329"/>
    </location>
    <ligand>
        <name>substrate</name>
    </ligand>
</feature>
<dbReference type="GO" id="GO:0009089">
    <property type="term" value="P:lysine biosynthetic process via diaminopimelate"/>
    <property type="evidence" value="ECO:0007669"/>
    <property type="project" value="UniProtKB-UniRule"/>
</dbReference>
<keyword evidence="5" id="KW-0028">Amino-acid biosynthesis</keyword>
<dbReference type="EC" id="4.1.1.20" evidence="5 6"/>
<evidence type="ECO:0000256" key="3">
    <source>
        <dbReference type="ARBA" id="ARBA00022898"/>
    </source>
</evidence>
<dbReference type="PRINTS" id="PR01179">
    <property type="entry name" value="ODADCRBXLASE"/>
</dbReference>
<feature type="domain" description="Orn/DAP/Arg decarboxylase 2 N-terminal" evidence="10">
    <location>
        <begin position="61"/>
        <end position="294"/>
    </location>
</feature>
<dbReference type="InterPro" id="IPR002986">
    <property type="entry name" value="DAP_deCOOHase_LysA"/>
</dbReference>
<dbReference type="GO" id="GO:0030170">
    <property type="term" value="F:pyridoxal phosphate binding"/>
    <property type="evidence" value="ECO:0007669"/>
    <property type="project" value="UniProtKB-UniRule"/>
</dbReference>
<dbReference type="InterPro" id="IPR022644">
    <property type="entry name" value="De-COase2_N"/>
</dbReference>
<feature type="binding site" evidence="5">
    <location>
        <position position="389"/>
    </location>
    <ligand>
        <name>pyridoxal 5'-phosphate</name>
        <dbReference type="ChEBI" id="CHEBI:597326"/>
    </ligand>
</feature>
<dbReference type="RefSeq" id="WP_354698228.1">
    <property type="nucleotide sequence ID" value="NZ_CP114014.1"/>
</dbReference>
<dbReference type="Gene3D" id="2.40.37.10">
    <property type="entry name" value="Lyase, Ornithine Decarboxylase, Chain A, domain 1"/>
    <property type="match status" value="1"/>
</dbReference>
<feature type="binding site" evidence="5">
    <location>
        <position position="290"/>
    </location>
    <ligand>
        <name>substrate</name>
    </ligand>
</feature>
<dbReference type="InterPro" id="IPR029066">
    <property type="entry name" value="PLP-binding_barrel"/>
</dbReference>
<organism evidence="11">
    <name type="scientific">Paraconexibacter sp. AEG42_29</name>
    <dbReference type="NCBI Taxonomy" id="2997339"/>
    <lineage>
        <taxon>Bacteria</taxon>
        <taxon>Bacillati</taxon>
        <taxon>Actinomycetota</taxon>
        <taxon>Thermoleophilia</taxon>
        <taxon>Solirubrobacterales</taxon>
        <taxon>Paraconexibacteraceae</taxon>
        <taxon>Paraconexibacter</taxon>
    </lineage>
</organism>
<keyword evidence="5 8" id="KW-0457">Lysine biosynthesis</keyword>
<comment type="function">
    <text evidence="5">Specifically catalyzes the decarboxylation of meso-diaminopimelate (meso-DAP) to L-lysine.</text>
</comment>
<evidence type="ECO:0000259" key="10">
    <source>
        <dbReference type="Pfam" id="PF02784"/>
    </source>
</evidence>
<evidence type="ECO:0000259" key="9">
    <source>
        <dbReference type="Pfam" id="PF00278"/>
    </source>
</evidence>
<dbReference type="Pfam" id="PF02784">
    <property type="entry name" value="Orn_Arg_deC_N"/>
    <property type="match status" value="1"/>
</dbReference>
<dbReference type="PANTHER" id="PTHR43727:SF2">
    <property type="entry name" value="GROUP IV DECARBOXYLASE"/>
    <property type="match status" value="1"/>
</dbReference>